<keyword evidence="1" id="KW-0812">Transmembrane</keyword>
<dbReference type="RefSeq" id="WP_194856358.1">
    <property type="nucleotide sequence ID" value="NZ_ARXR01000021.1"/>
</dbReference>
<protein>
    <recommendedName>
        <fullName evidence="2">DUF2157 domain-containing protein</fullName>
    </recommendedName>
</protein>
<feature type="transmembrane region" description="Helical" evidence="1">
    <location>
        <begin position="358"/>
        <end position="375"/>
    </location>
</feature>
<feature type="domain" description="DUF2157" evidence="2">
    <location>
        <begin position="16"/>
        <end position="153"/>
    </location>
</feature>
<sequence length="409" mass="44240">MLGWMRKNLLRRETRRWVDEGLVEPFQAERILNRYGTSLNDTGPSALGLLTGLAGLFAGLALLLLVSANWEQLPRLARFAGLVTLTAVLNGWGVLRLARAGSGGGLLFLGGFAYGASIMLTGQMYHLGEHFPNGLLLWALGLVPLTLLSGGRLLALQGLAVAVAWMLLEYRFAAPWLMPLFLAVAFWVAWRRRVAGLALATLAATALWLNLMLAWVYATDFGPQAQEGMISFNLGLLVLAGALAARPAWWSAGAGNWMPRLTVLAILPFTFVDGWEHYLAYAWTWLDPGLWAALVALLAAALLGRPLVAPAVAALLIAVHTGGVPDQALVWAVASNLLLLLLAMHWMRRGLLEGEGGLYVTGLVAILILALLRYLDLIGGYLGAAGLFLGMAALLFVAGRYWRRREARS</sequence>
<organism evidence="3 4">
    <name type="scientific">Alloalcanivorax venustensis ISO4</name>
    <dbReference type="NCBI Taxonomy" id="1177184"/>
    <lineage>
        <taxon>Bacteria</taxon>
        <taxon>Pseudomonadati</taxon>
        <taxon>Pseudomonadota</taxon>
        <taxon>Gammaproteobacteria</taxon>
        <taxon>Oceanospirillales</taxon>
        <taxon>Alcanivoracaceae</taxon>
        <taxon>Alloalcanivorax</taxon>
    </lineage>
</organism>
<proteinExistence type="predicted"/>
<feature type="transmembrane region" description="Helical" evidence="1">
    <location>
        <begin position="328"/>
        <end position="346"/>
    </location>
</feature>
<feature type="transmembrane region" description="Helical" evidence="1">
    <location>
        <begin position="47"/>
        <end position="70"/>
    </location>
</feature>
<feature type="transmembrane region" description="Helical" evidence="1">
    <location>
        <begin position="76"/>
        <end position="95"/>
    </location>
</feature>
<feature type="transmembrane region" description="Helical" evidence="1">
    <location>
        <begin position="172"/>
        <end position="190"/>
    </location>
</feature>
<reference evidence="3 4" key="1">
    <citation type="submission" date="2012-09" db="EMBL/GenBank/DDBJ databases">
        <title>Genome Sequence of alkane-degrading Bacterium Alcanivorax venustensis ISO4.</title>
        <authorList>
            <person name="Lai Q."/>
            <person name="Shao Z."/>
        </authorList>
    </citation>
    <scope>NUCLEOTIDE SEQUENCE [LARGE SCALE GENOMIC DNA]</scope>
    <source>
        <strain evidence="3 4">ISO4</strain>
    </source>
</reference>
<feature type="transmembrane region" description="Helical" evidence="1">
    <location>
        <begin position="196"/>
        <end position="218"/>
    </location>
</feature>
<accession>A0ABS0AHX9</accession>
<comment type="caution">
    <text evidence="3">The sequence shown here is derived from an EMBL/GenBank/DDBJ whole genome shotgun (WGS) entry which is preliminary data.</text>
</comment>
<dbReference type="Proteomes" id="UP000644441">
    <property type="component" value="Unassembled WGS sequence"/>
</dbReference>
<evidence type="ECO:0000313" key="4">
    <source>
        <dbReference type="Proteomes" id="UP000644441"/>
    </source>
</evidence>
<dbReference type="EMBL" id="ARXR01000021">
    <property type="protein sequence ID" value="MBF5053733.1"/>
    <property type="molecule type" value="Genomic_DNA"/>
</dbReference>
<keyword evidence="4" id="KW-1185">Reference proteome</keyword>
<feature type="transmembrane region" description="Helical" evidence="1">
    <location>
        <begin position="230"/>
        <end position="249"/>
    </location>
</feature>
<keyword evidence="1" id="KW-0472">Membrane</keyword>
<dbReference type="Pfam" id="PF09925">
    <property type="entry name" value="DUF2157"/>
    <property type="match status" value="1"/>
</dbReference>
<feature type="transmembrane region" description="Helical" evidence="1">
    <location>
        <begin position="290"/>
        <end position="316"/>
    </location>
</feature>
<keyword evidence="1" id="KW-1133">Transmembrane helix</keyword>
<feature type="transmembrane region" description="Helical" evidence="1">
    <location>
        <begin position="261"/>
        <end position="283"/>
    </location>
</feature>
<evidence type="ECO:0000259" key="2">
    <source>
        <dbReference type="Pfam" id="PF09925"/>
    </source>
</evidence>
<dbReference type="InterPro" id="IPR018677">
    <property type="entry name" value="DUF2157"/>
</dbReference>
<gene>
    <name evidence="3" type="ORF">ISO4_02335</name>
</gene>
<feature type="transmembrane region" description="Helical" evidence="1">
    <location>
        <begin position="107"/>
        <end position="125"/>
    </location>
</feature>
<feature type="transmembrane region" description="Helical" evidence="1">
    <location>
        <begin position="381"/>
        <end position="402"/>
    </location>
</feature>
<evidence type="ECO:0000313" key="3">
    <source>
        <dbReference type="EMBL" id="MBF5053733.1"/>
    </source>
</evidence>
<name>A0ABS0AHX9_9GAMM</name>
<feature type="transmembrane region" description="Helical" evidence="1">
    <location>
        <begin position="137"/>
        <end position="165"/>
    </location>
</feature>
<evidence type="ECO:0000256" key="1">
    <source>
        <dbReference type="SAM" id="Phobius"/>
    </source>
</evidence>